<evidence type="ECO:0000256" key="6">
    <source>
        <dbReference type="RuleBase" id="RU280813"/>
    </source>
</evidence>
<dbReference type="PANTHER" id="PTHR31552">
    <property type="entry name" value="SERPENTINE RECEPTOR CLASS GAMMA"/>
    <property type="match status" value="1"/>
</dbReference>
<dbReference type="PANTHER" id="PTHR31552:SF28">
    <property type="entry name" value="SERPENTINE RECEPTOR CLASS GAMMA"/>
    <property type="match status" value="1"/>
</dbReference>
<keyword evidence="4 6" id="KW-1133">Transmembrane helix</keyword>
<keyword evidence="7" id="KW-0675">Receptor</keyword>
<evidence type="ECO:0000256" key="5">
    <source>
        <dbReference type="ARBA" id="ARBA00023136"/>
    </source>
</evidence>
<accession>G8IPQ8</accession>
<dbReference type="InterPro" id="IPR000609">
    <property type="entry name" value="7TM_GPCR_serpentine_rcpt_Srg"/>
</dbReference>
<comment type="subcellular location">
    <subcellularLocation>
        <location evidence="1">Membrane</location>
        <topology evidence="1">Multi-pass membrane protein</topology>
    </subcellularLocation>
</comment>
<feature type="transmembrane region" description="Helical" evidence="6">
    <location>
        <begin position="183"/>
        <end position="204"/>
    </location>
</feature>
<dbReference type="GO" id="GO:0016020">
    <property type="term" value="C:membrane"/>
    <property type="evidence" value="ECO:0007669"/>
    <property type="project" value="UniProtKB-SubCell"/>
</dbReference>
<dbReference type="Gene3D" id="1.20.1070.10">
    <property type="entry name" value="Rhodopsin 7-helix transmembrane proteins"/>
    <property type="match status" value="1"/>
</dbReference>
<evidence type="ECO:0000256" key="4">
    <source>
        <dbReference type="ARBA" id="ARBA00022989"/>
    </source>
</evidence>
<dbReference type="GO" id="GO:0007606">
    <property type="term" value="P:sensory perception of chemical stimulus"/>
    <property type="evidence" value="ECO:0007669"/>
    <property type="project" value="UniProtKB-UniRule"/>
</dbReference>
<dbReference type="PRINTS" id="PR00698">
    <property type="entry name" value="TMPROTEINSRG"/>
</dbReference>
<dbReference type="HOGENOM" id="CLU_069704_0_0_1"/>
<feature type="transmembrane region" description="Helical" evidence="6">
    <location>
        <begin position="225"/>
        <end position="246"/>
    </location>
</feature>
<evidence type="ECO:0000256" key="3">
    <source>
        <dbReference type="ARBA" id="ARBA00022692"/>
    </source>
</evidence>
<keyword evidence="3 6" id="KW-0812">Transmembrane</keyword>
<feature type="transmembrane region" description="Helical" evidence="6">
    <location>
        <begin position="110"/>
        <end position="126"/>
    </location>
</feature>
<feature type="transmembrane region" description="Helical" evidence="6">
    <location>
        <begin position="138"/>
        <end position="163"/>
    </location>
</feature>
<sequence length="326" mass="38319">MLDLLLKPSFGIPFVPECLLMVLYHYVVHIIVRNRSQFKPSFVVLIVLGCIMNTLAFGNSFITARVPRNTAENDTFSDFFKSHDIVNNIENFSWIQISHTLHYSFAYSQYFYHSFFCLNRFIGIAFPKNCEKIWKKSFWPVVIIIFFVPVLIVHRILFGRSFYRMGENGDFFWIDSTYSRANIYTIMVPATSFCTVFNISVNIICYLKIRRKERESHSDQRLRKMILVCLLIDSSLLILTFCNFYLNVWSSVKESPIFSGWVFFMIPYASDVLTLSTPLQLLLFSKNIRRMCIENVPYLRHYKGHTFFNHTTAIAYVNSFSHRSSI</sequence>
<gene>
    <name evidence="7" type="ORF">CBG24690</name>
</gene>
<dbReference type="Pfam" id="PF02118">
    <property type="entry name" value="Srg"/>
    <property type="match status" value="1"/>
</dbReference>
<dbReference type="FunFam" id="1.20.1070.10:FF:000935">
    <property type="entry name" value="Serpentine receptor class gamma"/>
    <property type="match status" value="1"/>
</dbReference>
<name>G8IPQ8_CAEBR</name>
<feature type="transmembrane region" description="Helical" evidence="6">
    <location>
        <begin position="43"/>
        <end position="62"/>
    </location>
</feature>
<dbReference type="GO" id="GO:0004888">
    <property type="term" value="F:transmembrane signaling receptor activity"/>
    <property type="evidence" value="ECO:0007669"/>
    <property type="project" value="InterPro"/>
</dbReference>
<protein>
    <recommendedName>
        <fullName evidence="6">Serpentine receptor class gamma</fullName>
    </recommendedName>
</protein>
<evidence type="ECO:0000256" key="2">
    <source>
        <dbReference type="ARBA" id="ARBA00005692"/>
    </source>
</evidence>
<dbReference type="EMBL" id="JN811657">
    <property type="protein sequence ID" value="AET41700.1"/>
    <property type="molecule type" value="mRNA"/>
</dbReference>
<evidence type="ECO:0000313" key="7">
    <source>
        <dbReference type="EMBL" id="AET41700.1"/>
    </source>
</evidence>
<feature type="transmembrane region" description="Helical" evidence="6">
    <location>
        <begin position="258"/>
        <end position="284"/>
    </location>
</feature>
<dbReference type="AlphaFoldDB" id="G8IPQ8"/>
<reference evidence="7" key="1">
    <citation type="journal article" date="2011" name="Nature">
        <title>Parallel evolution of domesticated Caenorhabditis species targets pheromone receptor genes.</title>
        <authorList>
            <person name="McGrath P.T."/>
            <person name="Xu Y."/>
            <person name="Ailion M."/>
            <person name="Garrison J.L."/>
            <person name="Butcher R.A."/>
            <person name="Bargmann C.I."/>
        </authorList>
    </citation>
    <scope>NUCLEOTIDE SEQUENCE</scope>
</reference>
<feature type="transmembrane region" description="Helical" evidence="6">
    <location>
        <begin position="12"/>
        <end position="31"/>
    </location>
</feature>
<proteinExistence type="evidence at transcript level"/>
<keyword evidence="5 6" id="KW-0472">Membrane</keyword>
<evidence type="ECO:0000256" key="1">
    <source>
        <dbReference type="ARBA" id="ARBA00004141"/>
    </source>
</evidence>
<organism evidence="7">
    <name type="scientific">Caenorhabditis briggsae</name>
    <dbReference type="NCBI Taxonomy" id="6238"/>
    <lineage>
        <taxon>Eukaryota</taxon>
        <taxon>Metazoa</taxon>
        <taxon>Ecdysozoa</taxon>
        <taxon>Nematoda</taxon>
        <taxon>Chromadorea</taxon>
        <taxon>Rhabditida</taxon>
        <taxon>Rhabditina</taxon>
        <taxon>Rhabditomorpha</taxon>
        <taxon>Rhabditoidea</taxon>
        <taxon>Rhabditidae</taxon>
        <taxon>Peloderinae</taxon>
        <taxon>Caenorhabditis</taxon>
    </lineage>
</organism>
<comment type="similarity">
    <text evidence="2 6">Belongs to the nematode receptor-like protein srg family.</text>
</comment>